<dbReference type="Gene3D" id="1.25.40.10">
    <property type="entry name" value="Tetratricopeptide repeat domain"/>
    <property type="match status" value="2"/>
</dbReference>
<sequence>MKKLVLLVLILTTSFAFSQNKEEKAKQKAAKLANNYVYDANKELANKEFIDAEANYRRAISKNGENATAKYNLGNAYYRENSLGEAFSRFKQAGDVALSKTQKHKAFHNMGNVFMKNKEFGKAVEAYKEALRNDPTDDQTRYNLALAKQKQKEQQDQNKDNKDQNKDQNQDQNKDQNQDKKEGDNEEKDKKDDKKDQDQNKEGENDDKKDGEKKPDENKDGEGDKKEDKKDKNKGGDQPKDQKGKPRPNQLSPQQVKNLLEAMNNEEKKVQKKLNAKKLKGKPTKREKDW</sequence>
<keyword evidence="5" id="KW-1185">Reference proteome</keyword>
<feature type="signal peptide" evidence="3">
    <location>
        <begin position="1"/>
        <end position="18"/>
    </location>
</feature>
<feature type="region of interest" description="Disordered" evidence="2">
    <location>
        <begin position="148"/>
        <end position="290"/>
    </location>
</feature>
<comment type="caution">
    <text evidence="4">The sequence shown here is derived from an EMBL/GenBank/DDBJ whole genome shotgun (WGS) entry which is preliminary data.</text>
</comment>
<dbReference type="PROSITE" id="PS50293">
    <property type="entry name" value="TPR_REGION"/>
    <property type="match status" value="1"/>
</dbReference>
<protein>
    <submittedName>
        <fullName evidence="4">Tetratricopeptide repeat protein</fullName>
    </submittedName>
</protein>
<gene>
    <name evidence="4" type="ORF">GWK08_12875</name>
</gene>
<reference evidence="4 5" key="1">
    <citation type="submission" date="2020-01" db="EMBL/GenBank/DDBJ databases">
        <title>Leptobacterium flavescens.</title>
        <authorList>
            <person name="Wang G."/>
        </authorList>
    </citation>
    <scope>NUCLEOTIDE SEQUENCE [LARGE SCALE GENOMIC DNA]</scope>
    <source>
        <strain evidence="4 5">KCTC 22160</strain>
    </source>
</reference>
<dbReference type="Pfam" id="PF13414">
    <property type="entry name" value="TPR_11"/>
    <property type="match status" value="1"/>
</dbReference>
<feature type="repeat" description="TPR" evidence="1">
    <location>
        <begin position="104"/>
        <end position="137"/>
    </location>
</feature>
<dbReference type="InterPro" id="IPR011990">
    <property type="entry name" value="TPR-like_helical_dom_sf"/>
</dbReference>
<evidence type="ECO:0000313" key="4">
    <source>
        <dbReference type="EMBL" id="NER14339.1"/>
    </source>
</evidence>
<dbReference type="Proteomes" id="UP000468581">
    <property type="component" value="Unassembled WGS sequence"/>
</dbReference>
<keyword evidence="3" id="KW-0732">Signal</keyword>
<name>A0A6P0URE0_9FLAO</name>
<accession>A0A6P0URE0</accession>
<organism evidence="4 5">
    <name type="scientific">Leptobacterium flavescens</name>
    <dbReference type="NCBI Taxonomy" id="472055"/>
    <lineage>
        <taxon>Bacteria</taxon>
        <taxon>Pseudomonadati</taxon>
        <taxon>Bacteroidota</taxon>
        <taxon>Flavobacteriia</taxon>
        <taxon>Flavobacteriales</taxon>
        <taxon>Flavobacteriaceae</taxon>
        <taxon>Leptobacterium</taxon>
    </lineage>
</organism>
<proteinExistence type="predicted"/>
<dbReference type="AlphaFoldDB" id="A0A6P0URE0"/>
<feature type="chain" id="PRO_5026960347" evidence="3">
    <location>
        <begin position="19"/>
        <end position="290"/>
    </location>
</feature>
<dbReference type="RefSeq" id="WP_163607632.1">
    <property type="nucleotide sequence ID" value="NZ_JAABOO010000003.1"/>
</dbReference>
<evidence type="ECO:0000313" key="5">
    <source>
        <dbReference type="Proteomes" id="UP000468581"/>
    </source>
</evidence>
<dbReference type="SMART" id="SM00028">
    <property type="entry name" value="TPR"/>
    <property type="match status" value="3"/>
</dbReference>
<evidence type="ECO:0000256" key="3">
    <source>
        <dbReference type="SAM" id="SignalP"/>
    </source>
</evidence>
<keyword evidence="1" id="KW-0802">TPR repeat</keyword>
<evidence type="ECO:0000256" key="2">
    <source>
        <dbReference type="SAM" id="MobiDB-lite"/>
    </source>
</evidence>
<feature type="compositionally biased region" description="Basic residues" evidence="2">
    <location>
        <begin position="270"/>
        <end position="283"/>
    </location>
</feature>
<feature type="compositionally biased region" description="Basic and acidic residues" evidence="2">
    <location>
        <begin position="150"/>
        <end position="244"/>
    </location>
</feature>
<evidence type="ECO:0000256" key="1">
    <source>
        <dbReference type="PROSITE-ProRule" id="PRU00339"/>
    </source>
</evidence>
<dbReference type="InterPro" id="IPR019734">
    <property type="entry name" value="TPR_rpt"/>
</dbReference>
<dbReference type="PROSITE" id="PS50005">
    <property type="entry name" value="TPR"/>
    <property type="match status" value="1"/>
</dbReference>
<dbReference type="Pfam" id="PF13432">
    <property type="entry name" value="TPR_16"/>
    <property type="match status" value="1"/>
</dbReference>
<dbReference type="SUPFAM" id="SSF48452">
    <property type="entry name" value="TPR-like"/>
    <property type="match status" value="1"/>
</dbReference>
<dbReference type="EMBL" id="JAABOO010000003">
    <property type="protein sequence ID" value="NER14339.1"/>
    <property type="molecule type" value="Genomic_DNA"/>
</dbReference>